<dbReference type="InterPro" id="IPR001296">
    <property type="entry name" value="Glyco_trans_1"/>
</dbReference>
<dbReference type="EMBL" id="JACYFG010000006">
    <property type="protein sequence ID" value="MBD5778698.1"/>
    <property type="molecule type" value="Genomic_DNA"/>
</dbReference>
<dbReference type="GO" id="GO:0016757">
    <property type="term" value="F:glycosyltransferase activity"/>
    <property type="evidence" value="ECO:0007669"/>
    <property type="project" value="InterPro"/>
</dbReference>
<dbReference type="Proteomes" id="UP000622317">
    <property type="component" value="Unassembled WGS sequence"/>
</dbReference>
<dbReference type="Pfam" id="PF00534">
    <property type="entry name" value="Glycos_transf_1"/>
    <property type="match status" value="1"/>
</dbReference>
<evidence type="ECO:0000259" key="1">
    <source>
        <dbReference type="Pfam" id="PF00534"/>
    </source>
</evidence>
<keyword evidence="3" id="KW-1185">Reference proteome</keyword>
<accession>A0A927F863</accession>
<dbReference type="AlphaFoldDB" id="A0A927F863"/>
<name>A0A927F863_9BACT</name>
<comment type="caution">
    <text evidence="2">The sequence shown here is derived from an EMBL/GenBank/DDBJ whole genome shotgun (WGS) entry which is preliminary data.</text>
</comment>
<proteinExistence type="predicted"/>
<dbReference type="Gene3D" id="3.40.50.2000">
    <property type="entry name" value="Glycogen Phosphorylase B"/>
    <property type="match status" value="1"/>
</dbReference>
<evidence type="ECO:0000313" key="3">
    <source>
        <dbReference type="Proteomes" id="UP000622317"/>
    </source>
</evidence>
<organism evidence="2 3">
    <name type="scientific">Pelagicoccus enzymogenes</name>
    <dbReference type="NCBI Taxonomy" id="2773457"/>
    <lineage>
        <taxon>Bacteria</taxon>
        <taxon>Pseudomonadati</taxon>
        <taxon>Verrucomicrobiota</taxon>
        <taxon>Opitutia</taxon>
        <taxon>Puniceicoccales</taxon>
        <taxon>Pelagicoccaceae</taxon>
        <taxon>Pelagicoccus</taxon>
    </lineage>
</organism>
<dbReference type="SUPFAM" id="SSF53756">
    <property type="entry name" value="UDP-Glycosyltransferase/glycogen phosphorylase"/>
    <property type="match status" value="1"/>
</dbReference>
<sequence>MRIHWFSPLSPERTDIGHFTLRVCEELAKHCDLTLWTHPQHFSGPQQPSWRKRYKAFPYSEFEQQLEALNRADAIFYNIGNNAAFHREILDAMRRVPGVAIMHDRCLFECISSVYREKPHGERLFSQLMEVTYGPEAKSDNAAWLKGDRSLDQLATQYPFDEHAALGAWGTIHHSDPVDDQPPSAPAPHSWTLSLPYPAEPLLNAPKLRERDGCLHCLLFGYLGGPNRRLAETLQALKAYPQKDRIRLHLAGEVHENFKIDSLLAKLGLSEQVTREGFLPENELDQLLSGSDLVINLRFPTRGEASGSLLRAWNQAAPSAVTNRGAYAQLPDDVVWKVDPEQEASQLMGIWDSLLLDPQAAVEKGQAGRRLLQRKHSVESYVASLLEIAATPGIERGPTILPLLEQRYALFAQQLFQLSPEDVVPVLSSLDRELETWFR</sequence>
<reference evidence="2" key="1">
    <citation type="submission" date="2020-09" db="EMBL/GenBank/DDBJ databases">
        <title>Pelagicoccus enzymogenes sp. nov. with an EPS production, isolated from marine sediment.</title>
        <authorList>
            <person name="Feng X."/>
        </authorList>
    </citation>
    <scope>NUCLEOTIDE SEQUENCE</scope>
    <source>
        <strain evidence="2">NFK12</strain>
    </source>
</reference>
<protein>
    <recommendedName>
        <fullName evidence="1">Glycosyl transferase family 1 domain-containing protein</fullName>
    </recommendedName>
</protein>
<dbReference type="RefSeq" id="WP_191615828.1">
    <property type="nucleotide sequence ID" value="NZ_JACYFG010000006.1"/>
</dbReference>
<feature type="domain" description="Glycosyl transferase family 1" evidence="1">
    <location>
        <begin position="232"/>
        <end position="295"/>
    </location>
</feature>
<evidence type="ECO:0000313" key="2">
    <source>
        <dbReference type="EMBL" id="MBD5778698.1"/>
    </source>
</evidence>
<gene>
    <name evidence="2" type="ORF">IEN85_04290</name>
</gene>